<dbReference type="FunFam" id="3.30.200.20:FF:000705">
    <property type="entry name" value="Non-specific serine/threonine protein kinase"/>
    <property type="match status" value="1"/>
</dbReference>
<dbReference type="Gene3D" id="1.10.510.10">
    <property type="entry name" value="Transferase(Phosphotransferase) domain 1"/>
    <property type="match status" value="1"/>
</dbReference>
<evidence type="ECO:0000256" key="1">
    <source>
        <dbReference type="ARBA" id="ARBA00001946"/>
    </source>
</evidence>
<dbReference type="FunFam" id="1.10.510.10:FF:000768">
    <property type="entry name" value="Non-specific serine/threonine protein kinase"/>
    <property type="match status" value="1"/>
</dbReference>
<dbReference type="InterPro" id="IPR011009">
    <property type="entry name" value="Kinase-like_dom_sf"/>
</dbReference>
<dbReference type="Pfam" id="PF00786">
    <property type="entry name" value="PBD"/>
    <property type="match status" value="1"/>
</dbReference>
<evidence type="ECO:0000313" key="12">
    <source>
        <dbReference type="EMBL" id="CAF3826854.1"/>
    </source>
</evidence>
<dbReference type="Proteomes" id="UP000663836">
    <property type="component" value="Unassembled WGS sequence"/>
</dbReference>
<dbReference type="EMBL" id="CAJNOT010001187">
    <property type="protein sequence ID" value="CAF1160446.1"/>
    <property type="molecule type" value="Genomic_DNA"/>
</dbReference>
<dbReference type="Gene3D" id="3.90.810.10">
    <property type="entry name" value="CRIB domain"/>
    <property type="match status" value="1"/>
</dbReference>
<evidence type="ECO:0000259" key="10">
    <source>
        <dbReference type="PROSITE" id="PS50011"/>
    </source>
</evidence>
<dbReference type="PANTHER" id="PTHR45832">
    <property type="entry name" value="SERINE/THREONINE-PROTEIN KINASE SAMKA-RELATED-RELATED"/>
    <property type="match status" value="1"/>
</dbReference>
<accession>A0A814TGC8</accession>
<evidence type="ECO:0000313" key="11">
    <source>
        <dbReference type="EMBL" id="CAF1160446.1"/>
    </source>
</evidence>
<organism evidence="11 13">
    <name type="scientific">Rotaria sordida</name>
    <dbReference type="NCBI Taxonomy" id="392033"/>
    <lineage>
        <taxon>Eukaryota</taxon>
        <taxon>Metazoa</taxon>
        <taxon>Spiralia</taxon>
        <taxon>Gnathifera</taxon>
        <taxon>Rotifera</taxon>
        <taxon>Eurotatoria</taxon>
        <taxon>Bdelloidea</taxon>
        <taxon>Philodinida</taxon>
        <taxon>Philodinidae</taxon>
        <taxon>Rotaria</taxon>
    </lineage>
</organism>
<name>A0A814TGC8_9BILA</name>
<dbReference type="InterPro" id="IPR000095">
    <property type="entry name" value="CRIB_dom"/>
</dbReference>
<evidence type="ECO:0000256" key="9">
    <source>
        <dbReference type="SAM" id="MobiDB-lite"/>
    </source>
</evidence>
<sequence length="509" mass="58088">MVFKRKKRIEISKPTNFQHLRKTYFDINSQTLKDLPPQWTSILTDEDISRTAIAAYEHQRQREQQQQHQQHLNQQPRPKPLIGDPCFLTPSDLEYLKSQTIVRGSGSNQQTLTNHRQITPPKISDDHIYHSHNQLIQIPRNTHLDRLYNIKSPDPSLIDNRKLSVPNYQNDLILPSNGKIKQAATSPAIVPTREKIDGSTKLSLEDFVFALQKVVSQSDPRTMYDHFIKIGEGSTANVYIAIDKHYGTQVAIKQMNITKQQRKELLFNEVMIMRDYKHPNIVEMYGSYLVDNELWVVMEYLDGGALTDLLITSTGETRMNEQQIATVCKSVLKALAYLHSNGVIHRDIKSDSILLSTDGFVKLSDFGFCAQVINEKKAQTIKRKSLVGTPYWMSPEVISRTPYSTEVDIWSLGIMVMEMVDGEPPYFNEQPLTAMRKIRDQPPPKLKNPHKTSSLLQGFLGRCLVRDPSQRATAIDLLDHPFLRHAGNPSCLQTLLSQQTIVKGNLHTS</sequence>
<dbReference type="EMBL" id="CAJOBD010001725">
    <property type="protein sequence ID" value="CAF3826854.1"/>
    <property type="molecule type" value="Genomic_DNA"/>
</dbReference>
<evidence type="ECO:0000256" key="2">
    <source>
        <dbReference type="ARBA" id="ARBA00012513"/>
    </source>
</evidence>
<gene>
    <name evidence="12" type="ORF">JBS370_LOCUS16808</name>
    <name evidence="11" type="ORF">ZHD862_LOCUS20656</name>
</gene>
<keyword evidence="7" id="KW-0460">Magnesium</keyword>
<dbReference type="SUPFAM" id="SSF56112">
    <property type="entry name" value="Protein kinase-like (PK-like)"/>
    <property type="match status" value="1"/>
</dbReference>
<dbReference type="PROSITE" id="PS50011">
    <property type="entry name" value="PROTEIN_KINASE_DOM"/>
    <property type="match status" value="1"/>
</dbReference>
<dbReference type="Gene3D" id="3.30.200.20">
    <property type="entry name" value="Phosphorylase Kinase, domain 1"/>
    <property type="match status" value="1"/>
</dbReference>
<evidence type="ECO:0000256" key="8">
    <source>
        <dbReference type="PROSITE-ProRule" id="PRU10141"/>
    </source>
</evidence>
<keyword evidence="3" id="KW-0808">Transferase</keyword>
<dbReference type="EC" id="2.7.11.1" evidence="2"/>
<dbReference type="InterPro" id="IPR017441">
    <property type="entry name" value="Protein_kinase_ATP_BS"/>
</dbReference>
<keyword evidence="4" id="KW-0479">Metal-binding</keyword>
<dbReference type="Proteomes" id="UP000663864">
    <property type="component" value="Unassembled WGS sequence"/>
</dbReference>
<keyword evidence="5 8" id="KW-0547">Nucleotide-binding</keyword>
<reference evidence="11" key="1">
    <citation type="submission" date="2021-02" db="EMBL/GenBank/DDBJ databases">
        <authorList>
            <person name="Nowell W R."/>
        </authorList>
    </citation>
    <scope>NUCLEOTIDE SEQUENCE</scope>
</reference>
<dbReference type="PROSITE" id="PS00107">
    <property type="entry name" value="PROTEIN_KINASE_ATP"/>
    <property type="match status" value="1"/>
</dbReference>
<proteinExistence type="predicted"/>
<evidence type="ECO:0000256" key="5">
    <source>
        <dbReference type="ARBA" id="ARBA00022741"/>
    </source>
</evidence>
<feature type="binding site" evidence="8">
    <location>
        <position position="253"/>
    </location>
    <ligand>
        <name>ATP</name>
        <dbReference type="ChEBI" id="CHEBI:30616"/>
    </ligand>
</feature>
<dbReference type="InterPro" id="IPR036936">
    <property type="entry name" value="CRIB_dom_sf"/>
</dbReference>
<dbReference type="GO" id="GO:0005524">
    <property type="term" value="F:ATP binding"/>
    <property type="evidence" value="ECO:0007669"/>
    <property type="project" value="UniProtKB-UniRule"/>
</dbReference>
<evidence type="ECO:0000256" key="4">
    <source>
        <dbReference type="ARBA" id="ARBA00022723"/>
    </source>
</evidence>
<evidence type="ECO:0000256" key="6">
    <source>
        <dbReference type="ARBA" id="ARBA00022840"/>
    </source>
</evidence>
<feature type="region of interest" description="Disordered" evidence="9">
    <location>
        <begin position="59"/>
        <end position="80"/>
    </location>
</feature>
<evidence type="ECO:0000256" key="7">
    <source>
        <dbReference type="ARBA" id="ARBA00022842"/>
    </source>
</evidence>
<feature type="compositionally biased region" description="Low complexity" evidence="9">
    <location>
        <begin position="66"/>
        <end position="76"/>
    </location>
</feature>
<evidence type="ECO:0000256" key="3">
    <source>
        <dbReference type="ARBA" id="ARBA00022679"/>
    </source>
</evidence>
<dbReference type="AlphaFoldDB" id="A0A814TGC8"/>
<feature type="domain" description="Protein kinase" evidence="10">
    <location>
        <begin position="224"/>
        <end position="483"/>
    </location>
</feature>
<dbReference type="InterPro" id="IPR000719">
    <property type="entry name" value="Prot_kinase_dom"/>
</dbReference>
<evidence type="ECO:0000313" key="13">
    <source>
        <dbReference type="Proteomes" id="UP000663864"/>
    </source>
</evidence>
<keyword evidence="6 8" id="KW-0067">ATP-binding</keyword>
<comment type="caution">
    <text evidence="11">The sequence shown here is derived from an EMBL/GenBank/DDBJ whole genome shotgun (WGS) entry which is preliminary data.</text>
</comment>
<dbReference type="GO" id="GO:0004674">
    <property type="term" value="F:protein serine/threonine kinase activity"/>
    <property type="evidence" value="ECO:0007669"/>
    <property type="project" value="UniProtKB-EC"/>
</dbReference>
<dbReference type="PANTHER" id="PTHR45832:SF8">
    <property type="entry name" value="PROTEIN KINASE DOMAIN-CONTAINING PROTEIN"/>
    <property type="match status" value="1"/>
</dbReference>
<dbReference type="InterPro" id="IPR051931">
    <property type="entry name" value="PAK3-like"/>
</dbReference>
<dbReference type="Pfam" id="PF00069">
    <property type="entry name" value="Pkinase"/>
    <property type="match status" value="1"/>
</dbReference>
<dbReference type="GO" id="GO:0046872">
    <property type="term" value="F:metal ion binding"/>
    <property type="evidence" value="ECO:0007669"/>
    <property type="project" value="UniProtKB-KW"/>
</dbReference>
<comment type="cofactor">
    <cofactor evidence="1">
        <name>Mg(2+)</name>
        <dbReference type="ChEBI" id="CHEBI:18420"/>
    </cofactor>
</comment>
<protein>
    <recommendedName>
        <fullName evidence="2">non-specific serine/threonine protein kinase</fullName>
        <ecNumber evidence="2">2.7.11.1</ecNumber>
    </recommendedName>
</protein>